<keyword evidence="2" id="KW-0645">Protease</keyword>
<dbReference type="InterPro" id="IPR038765">
    <property type="entry name" value="Papain-like_cys_pep_sf"/>
</dbReference>
<dbReference type="GO" id="GO:0008234">
    <property type="term" value="F:cysteine-type peptidase activity"/>
    <property type="evidence" value="ECO:0007669"/>
    <property type="project" value="UniProtKB-KW"/>
</dbReference>
<evidence type="ECO:0000256" key="6">
    <source>
        <dbReference type="ARBA" id="ARBA00022833"/>
    </source>
</evidence>
<dbReference type="InterPro" id="IPR051929">
    <property type="entry name" value="VirAsm_ModProt"/>
</dbReference>
<keyword evidence="7" id="KW-0482">Metalloprotease</keyword>
<dbReference type="SUPFAM" id="SSF102712">
    <property type="entry name" value="JAB1/MPN domain"/>
    <property type="match status" value="1"/>
</dbReference>
<feature type="domain" description="NlpC/P60" evidence="8">
    <location>
        <begin position="84"/>
        <end position="233"/>
    </location>
</feature>
<dbReference type="InterPro" id="IPR028090">
    <property type="entry name" value="JAB_dom_prok"/>
</dbReference>
<dbReference type="PANTHER" id="PTHR34858:SF1">
    <property type="entry name" value="CYSO-CYSTEINE PEPTIDASE"/>
    <property type="match status" value="1"/>
</dbReference>
<reference evidence="9 10" key="1">
    <citation type="journal article" date="2014" name="Genome Announc.">
        <title>Complete Genome Sequence of the Model Rhizosphere Strain Azospirillum brasilense Az39, Successfully Applied in Agriculture.</title>
        <authorList>
            <person name="Rivera D."/>
            <person name="Revale S."/>
            <person name="Molina R."/>
            <person name="Gualpa J."/>
            <person name="Puente M."/>
            <person name="Maroniche G."/>
            <person name="Paris G."/>
            <person name="Baker D."/>
            <person name="Clavijo B."/>
            <person name="McLay K."/>
            <person name="Spaepen S."/>
            <person name="Perticari A."/>
            <person name="Vazquez M."/>
            <person name="Wisniewski-Dye F."/>
            <person name="Watkins C."/>
            <person name="Martinez-Abarca F."/>
            <person name="Vanderleyden J."/>
            <person name="Cassan F."/>
        </authorList>
    </citation>
    <scope>NUCLEOTIDE SEQUENCE [LARGE SCALE GENOMIC DNA]</scope>
    <source>
        <strain evidence="9 10">Az39</strain>
        <plasmid evidence="9">AbAZ39_p3</plasmid>
    </source>
</reference>
<dbReference type="KEGG" id="abq:ABAZ39_28920"/>
<evidence type="ECO:0000256" key="5">
    <source>
        <dbReference type="ARBA" id="ARBA00022807"/>
    </source>
</evidence>
<gene>
    <name evidence="9" type="ORF">ABAZ39_28920</name>
</gene>
<keyword evidence="4" id="KW-0378">Hydrolase</keyword>
<keyword evidence="3" id="KW-0479">Metal-binding</keyword>
<dbReference type="PROSITE" id="PS51935">
    <property type="entry name" value="NLPC_P60"/>
    <property type="match status" value="1"/>
</dbReference>
<evidence type="ECO:0000259" key="8">
    <source>
        <dbReference type="PROSITE" id="PS51935"/>
    </source>
</evidence>
<keyword evidence="5" id="KW-0788">Thiol protease</keyword>
<dbReference type="GO" id="GO:0006508">
    <property type="term" value="P:proteolysis"/>
    <property type="evidence" value="ECO:0007669"/>
    <property type="project" value="UniProtKB-KW"/>
</dbReference>
<dbReference type="GO" id="GO:0008270">
    <property type="term" value="F:zinc ion binding"/>
    <property type="evidence" value="ECO:0007669"/>
    <property type="project" value="TreeGrafter"/>
</dbReference>
<name>A0A060DPU4_9PROT</name>
<dbReference type="Gene3D" id="3.40.140.10">
    <property type="entry name" value="Cytidine Deaminase, domain 2"/>
    <property type="match status" value="1"/>
</dbReference>
<geneLocation type="plasmid" evidence="9 10">
    <name>AbAZ39_p3</name>
</geneLocation>
<dbReference type="AlphaFoldDB" id="A0A060DPU4"/>
<sequence length="234" mass="25806">MFTPDAVAAMQAHAIAAFPEESCGLVVDNAYRPLANTHPDPTRHFHIADADYLTHADGLQAVVHSHPMGPLHPSGDDMRGQLATGVPWAIIPTDGEAAGAPIVWGAGAPVPPLIGRPFVHGVTDCYALCRDYYRDTLGIAVTDQARDDEWWDHGENLYLDGFQERGFVTVDRAMMRPDDVVLMAIRSKVPNHAGIVMPNGLILHHLQKRLSRREPLGPWMRYVTHVLRHRSVAP</sequence>
<dbReference type="PANTHER" id="PTHR34858">
    <property type="entry name" value="CYSO-CYSTEINE PEPTIDASE"/>
    <property type="match status" value="1"/>
</dbReference>
<dbReference type="EMBL" id="CP007796">
    <property type="protein sequence ID" value="AIB15881.1"/>
    <property type="molecule type" value="Genomic_DNA"/>
</dbReference>
<protein>
    <recommendedName>
        <fullName evidence="8">NlpC/P60 domain-containing protein</fullName>
    </recommendedName>
</protein>
<evidence type="ECO:0000313" key="10">
    <source>
        <dbReference type="Proteomes" id="UP000027186"/>
    </source>
</evidence>
<evidence type="ECO:0000256" key="2">
    <source>
        <dbReference type="ARBA" id="ARBA00022670"/>
    </source>
</evidence>
<organism evidence="9 10">
    <name type="scientific">Azospirillum argentinense</name>
    <dbReference type="NCBI Taxonomy" id="2970906"/>
    <lineage>
        <taxon>Bacteria</taxon>
        <taxon>Pseudomonadati</taxon>
        <taxon>Pseudomonadota</taxon>
        <taxon>Alphaproteobacteria</taxon>
        <taxon>Rhodospirillales</taxon>
        <taxon>Azospirillaceae</taxon>
        <taxon>Azospirillum</taxon>
    </lineage>
</organism>
<keyword evidence="9" id="KW-0614">Plasmid</keyword>
<keyword evidence="6" id="KW-0862">Zinc</keyword>
<evidence type="ECO:0000256" key="1">
    <source>
        <dbReference type="ARBA" id="ARBA00007074"/>
    </source>
</evidence>
<dbReference type="Gene3D" id="3.90.1720.10">
    <property type="entry name" value="endopeptidase domain like (from Nostoc punctiforme)"/>
    <property type="match status" value="1"/>
</dbReference>
<proteinExistence type="inferred from homology"/>
<dbReference type="InterPro" id="IPR000064">
    <property type="entry name" value="NLP_P60_dom"/>
</dbReference>
<dbReference type="SUPFAM" id="SSF54001">
    <property type="entry name" value="Cysteine proteinases"/>
    <property type="match status" value="1"/>
</dbReference>
<evidence type="ECO:0000256" key="3">
    <source>
        <dbReference type="ARBA" id="ARBA00022723"/>
    </source>
</evidence>
<dbReference type="GO" id="GO:0008235">
    <property type="term" value="F:metalloexopeptidase activity"/>
    <property type="evidence" value="ECO:0007669"/>
    <property type="project" value="TreeGrafter"/>
</dbReference>
<dbReference type="Pfam" id="PF14464">
    <property type="entry name" value="Prok-JAB"/>
    <property type="match status" value="1"/>
</dbReference>
<comment type="similarity">
    <text evidence="1">Belongs to the peptidase C40 family.</text>
</comment>
<dbReference type="Pfam" id="PF00877">
    <property type="entry name" value="NLPC_P60"/>
    <property type="match status" value="1"/>
</dbReference>
<evidence type="ECO:0000256" key="4">
    <source>
        <dbReference type="ARBA" id="ARBA00022801"/>
    </source>
</evidence>
<evidence type="ECO:0000313" key="9">
    <source>
        <dbReference type="EMBL" id="AIB15881.1"/>
    </source>
</evidence>
<accession>A0A060DPU4</accession>
<evidence type="ECO:0000256" key="7">
    <source>
        <dbReference type="ARBA" id="ARBA00023049"/>
    </source>
</evidence>
<dbReference type="RefSeq" id="WP_040137585.1">
    <property type="nucleotide sequence ID" value="NZ_CP007796.1"/>
</dbReference>
<dbReference type="Proteomes" id="UP000027186">
    <property type="component" value="Plasmid AbAZ39_p3"/>
</dbReference>